<protein>
    <recommendedName>
        <fullName evidence="4">DUF2085 domain-containing protein</fullName>
    </recommendedName>
</protein>
<keyword evidence="1" id="KW-0472">Membrane</keyword>
<keyword evidence="1" id="KW-0812">Transmembrane</keyword>
<evidence type="ECO:0000313" key="2">
    <source>
        <dbReference type="EMBL" id="EMZ24444.1"/>
    </source>
</evidence>
<gene>
    <name evidence="2" type="ORF">C823_03129</name>
</gene>
<dbReference type="PATRIC" id="fig|1235802.3.peg.3310"/>
<accession>N2AJ31</accession>
<reference evidence="2 3" key="1">
    <citation type="journal article" date="2014" name="Genome Announc.">
        <title>Draft genome sequences of the altered schaedler flora, a defined bacterial community from gnotobiotic mice.</title>
        <authorList>
            <person name="Wannemuehler M.J."/>
            <person name="Overstreet A.M."/>
            <person name="Ward D.V."/>
            <person name="Phillips G.J."/>
        </authorList>
    </citation>
    <scope>NUCLEOTIDE SEQUENCE [LARGE SCALE GENOMIC DNA]</scope>
    <source>
        <strain evidence="2 3">ASF492</strain>
    </source>
</reference>
<dbReference type="Proteomes" id="UP000012589">
    <property type="component" value="Unassembled WGS sequence"/>
</dbReference>
<name>N2AJ31_9FIRM</name>
<keyword evidence="3" id="KW-1185">Reference proteome</keyword>
<dbReference type="Pfam" id="PF09858">
    <property type="entry name" value="DUF2085"/>
    <property type="match status" value="1"/>
</dbReference>
<dbReference type="HOGENOM" id="CLU_154418_1_0_9"/>
<evidence type="ECO:0000313" key="3">
    <source>
        <dbReference type="Proteomes" id="UP000012589"/>
    </source>
</evidence>
<organism evidence="2 3">
    <name type="scientific">Eubacterium plexicaudatum ASF492</name>
    <dbReference type="NCBI Taxonomy" id="1235802"/>
    <lineage>
        <taxon>Bacteria</taxon>
        <taxon>Bacillati</taxon>
        <taxon>Bacillota</taxon>
        <taxon>Clostridia</taxon>
        <taxon>Eubacteriales</taxon>
        <taxon>Eubacteriaceae</taxon>
        <taxon>Eubacterium</taxon>
    </lineage>
</organism>
<evidence type="ECO:0000256" key="1">
    <source>
        <dbReference type="SAM" id="Phobius"/>
    </source>
</evidence>
<comment type="caution">
    <text evidence="2">The sequence shown here is derived from an EMBL/GenBank/DDBJ whole genome shotgun (WGS) entry which is preliminary data.</text>
</comment>
<feature type="transmembrane region" description="Helical" evidence="1">
    <location>
        <begin position="68"/>
        <end position="88"/>
    </location>
</feature>
<proteinExistence type="predicted"/>
<dbReference type="AlphaFoldDB" id="N2AJ31"/>
<keyword evidence="1" id="KW-1133">Transmembrane helix</keyword>
<dbReference type="eggNOG" id="COG3815">
    <property type="taxonomic scope" value="Bacteria"/>
</dbReference>
<evidence type="ECO:0008006" key="4">
    <source>
        <dbReference type="Google" id="ProtNLM"/>
    </source>
</evidence>
<dbReference type="InterPro" id="IPR019206">
    <property type="entry name" value="DUF2085_TM"/>
</dbReference>
<sequence>MPERSFHFHGKPFPICARCTGELIGILAGIPITCIYGIPDFQIAALMMLPLIADGTLQRLTSYESNNIRRLITGILFGIALVYAFLYFHQVCIRIAGVLLKLLGFQPDAVDRIMQQFLP</sequence>
<dbReference type="EMBL" id="AQFT01000096">
    <property type="protein sequence ID" value="EMZ24444.1"/>
    <property type="molecule type" value="Genomic_DNA"/>
</dbReference>